<sequence>MHKNVYKWGRVFLFAVVMTPSLSSCIKEEALNAEADITGVSLGADSLLIRKPVITNNEITIYANTRDSILAPLFTLTEGATIEPASGTKRQFFKRVPNPQKINEDDGLPDSIDEATPQTYTVTSQDGKWQKKYTVRIANNATPSDFHFDDIRYYTYDTDGDGTGNPLFQIFYERIGGQQVDWGSGNPGVMITLLSFNPKPTDYPTSQTDGGVEGKCAKLTTISTGALGKTFGAPIAAGNIFLGTFSVNMGDMAASTHFGIPFFNTRPLSLTGYYKYKAGLTVTDKNMNPIRGAKDDFALYAVVFEVTKDVPWLDGTDGDRSATKSPNIVLKAELTDRRETDEWKKFTIHFEPMNGKTFDYNKMIQGKYSIAIVASSSKDGAKFQGAVGSTLYIDEFHINYEAY</sequence>
<dbReference type="InterPro" id="IPR025112">
    <property type="entry name" value="PCMD"/>
</dbReference>
<dbReference type="Gene3D" id="2.60.40.2340">
    <property type="match status" value="1"/>
</dbReference>
<name>F8NBT6_9BACT</name>
<dbReference type="Gene3D" id="2.60.120.890">
    <property type="entry name" value="BT2081, beta-jelly-roll domain"/>
    <property type="match status" value="1"/>
</dbReference>
<evidence type="ECO:0000313" key="3">
    <source>
        <dbReference type="Proteomes" id="UP000002772"/>
    </source>
</evidence>
<evidence type="ECO:0000259" key="1">
    <source>
        <dbReference type="Pfam" id="PF13201"/>
    </source>
</evidence>
<dbReference type="STRING" id="688246.Premu_0480"/>
<dbReference type="EMBL" id="GL945017">
    <property type="protein sequence ID" value="EGN55962.1"/>
    <property type="molecule type" value="Genomic_DNA"/>
</dbReference>
<keyword evidence="3" id="KW-1185">Reference proteome</keyword>
<evidence type="ECO:0000313" key="2">
    <source>
        <dbReference type="EMBL" id="EGN55962.1"/>
    </source>
</evidence>
<dbReference type="eggNOG" id="ENOG502Z913">
    <property type="taxonomic scope" value="Bacteria"/>
</dbReference>
<dbReference type="RefSeq" id="WP_007572825.1">
    <property type="nucleotide sequence ID" value="NZ_BPTS01000001.1"/>
</dbReference>
<accession>F8NBT6</accession>
<reference evidence="3" key="1">
    <citation type="journal article" date="2011" name="Stand. Genomic Sci.">
        <title>Non-contiguous finished genome sequence of the opportunistic oral pathogen Prevotella multisaccharivorax type strain (PPPA20).</title>
        <authorList>
            <person name="Pati A."/>
            <person name="Gronow S."/>
            <person name="Lu M."/>
            <person name="Lapidus A."/>
            <person name="Nolan M."/>
            <person name="Lucas S."/>
            <person name="Hammon N."/>
            <person name="Deshpande S."/>
            <person name="Cheng J.F."/>
            <person name="Tapia R."/>
            <person name="Han C."/>
            <person name="Goodwin L."/>
            <person name="Pitluck S."/>
            <person name="Liolios K."/>
            <person name="Pagani I."/>
            <person name="Mavromatis K."/>
            <person name="Mikhailova N."/>
            <person name="Huntemann M."/>
            <person name="Chen A."/>
            <person name="Palaniappan K."/>
            <person name="Land M."/>
            <person name="Hauser L."/>
            <person name="Detter J.C."/>
            <person name="Brambilla E.M."/>
            <person name="Rohde M."/>
            <person name="Goker M."/>
            <person name="Woyke T."/>
            <person name="Bristow J."/>
            <person name="Eisen J.A."/>
            <person name="Markowitz V."/>
            <person name="Hugenholtz P."/>
            <person name="Kyrpides N.C."/>
            <person name="Klenk H.P."/>
            <person name="Ivanova N."/>
        </authorList>
    </citation>
    <scope>NUCLEOTIDE SEQUENCE [LARGE SCALE GENOMIC DNA]</scope>
    <source>
        <strain evidence="3">DSM 17128</strain>
    </source>
</reference>
<dbReference type="InterPro" id="IPR038653">
    <property type="entry name" value="Put_CMD_sf"/>
</dbReference>
<proteinExistence type="predicted"/>
<dbReference type="HOGENOM" id="CLU_058034_0_0_10"/>
<dbReference type="AlphaFoldDB" id="F8NBT6"/>
<dbReference type="Proteomes" id="UP000002772">
    <property type="component" value="Unassembled WGS sequence"/>
</dbReference>
<gene>
    <name evidence="2" type="ORF">Premu_0480</name>
</gene>
<dbReference type="PROSITE" id="PS51257">
    <property type="entry name" value="PROKAR_LIPOPROTEIN"/>
    <property type="match status" value="1"/>
</dbReference>
<organism evidence="2 3">
    <name type="scientific">Hallella multisaccharivorax DSM 17128</name>
    <dbReference type="NCBI Taxonomy" id="688246"/>
    <lineage>
        <taxon>Bacteria</taxon>
        <taxon>Pseudomonadati</taxon>
        <taxon>Bacteroidota</taxon>
        <taxon>Bacteroidia</taxon>
        <taxon>Bacteroidales</taxon>
        <taxon>Prevotellaceae</taxon>
        <taxon>Hallella</taxon>
    </lineage>
</organism>
<dbReference type="Pfam" id="PF13201">
    <property type="entry name" value="PCMD"/>
    <property type="match status" value="1"/>
</dbReference>
<feature type="domain" description="Putative carbohydrate metabolism" evidence="1">
    <location>
        <begin position="163"/>
        <end position="398"/>
    </location>
</feature>
<dbReference type="OrthoDB" id="713122at2"/>
<protein>
    <recommendedName>
        <fullName evidence="1">Putative carbohydrate metabolism domain-containing protein</fullName>
    </recommendedName>
</protein>